<protein>
    <recommendedName>
        <fullName evidence="15">Fatty acid hydroxylase domain-containing protein</fullName>
    </recommendedName>
</protein>
<feature type="transmembrane region" description="Helical" evidence="14">
    <location>
        <begin position="126"/>
        <end position="145"/>
    </location>
</feature>
<evidence type="ECO:0000256" key="7">
    <source>
        <dbReference type="ARBA" id="ARBA00022832"/>
    </source>
</evidence>
<keyword evidence="11" id="KW-0443">Lipid metabolism</keyword>
<dbReference type="GO" id="GO:0005506">
    <property type="term" value="F:iron ion binding"/>
    <property type="evidence" value="ECO:0007669"/>
    <property type="project" value="InterPro"/>
</dbReference>
<keyword evidence="4 14" id="KW-0812">Transmembrane</keyword>
<keyword evidence="3" id="KW-0444">Lipid biosynthesis</keyword>
<evidence type="ECO:0000256" key="13">
    <source>
        <dbReference type="ARBA" id="ARBA00023160"/>
    </source>
</evidence>
<dbReference type="GO" id="GO:0006633">
    <property type="term" value="P:fatty acid biosynthetic process"/>
    <property type="evidence" value="ECO:0007669"/>
    <property type="project" value="UniProtKB-KW"/>
</dbReference>
<dbReference type="KEGG" id="nch:A0U93_02485"/>
<dbReference type="InterPro" id="IPR006694">
    <property type="entry name" value="Fatty_acid_hydroxylase"/>
</dbReference>
<dbReference type="Proteomes" id="UP000188604">
    <property type="component" value="Chromosome"/>
</dbReference>
<evidence type="ECO:0000256" key="4">
    <source>
        <dbReference type="ARBA" id="ARBA00022692"/>
    </source>
</evidence>
<evidence type="ECO:0000256" key="10">
    <source>
        <dbReference type="ARBA" id="ARBA00023002"/>
    </source>
</evidence>
<evidence type="ECO:0000256" key="5">
    <source>
        <dbReference type="ARBA" id="ARBA00022723"/>
    </source>
</evidence>
<evidence type="ECO:0000256" key="14">
    <source>
        <dbReference type="SAM" id="Phobius"/>
    </source>
</evidence>
<keyword evidence="9 14" id="KW-1133">Transmembrane helix</keyword>
<feature type="transmembrane region" description="Helical" evidence="14">
    <location>
        <begin position="44"/>
        <end position="63"/>
    </location>
</feature>
<dbReference type="InterPro" id="IPR014430">
    <property type="entry name" value="Scs7"/>
</dbReference>
<feature type="transmembrane region" description="Helical" evidence="14">
    <location>
        <begin position="102"/>
        <end position="120"/>
    </location>
</feature>
<dbReference type="AlphaFoldDB" id="A0A1U9KMI3"/>
<keyword evidence="5" id="KW-0479">Metal-binding</keyword>
<keyword evidence="6" id="KW-0256">Endoplasmic reticulum</keyword>
<evidence type="ECO:0000256" key="9">
    <source>
        <dbReference type="ARBA" id="ARBA00022989"/>
    </source>
</evidence>
<accession>A0A1U9KMI3</accession>
<dbReference type="EMBL" id="CP014691">
    <property type="protein sequence ID" value="AQS86993.1"/>
    <property type="molecule type" value="Genomic_DNA"/>
</dbReference>
<evidence type="ECO:0000256" key="2">
    <source>
        <dbReference type="ARBA" id="ARBA00004477"/>
    </source>
</evidence>
<keyword evidence="17" id="KW-1185">Reference proteome</keyword>
<gene>
    <name evidence="16" type="ORF">A0U93_02485</name>
</gene>
<evidence type="ECO:0000313" key="16">
    <source>
        <dbReference type="EMBL" id="AQS86993.1"/>
    </source>
</evidence>
<proteinExistence type="predicted"/>
<evidence type="ECO:0000256" key="1">
    <source>
        <dbReference type="ARBA" id="ARBA00001947"/>
    </source>
</evidence>
<evidence type="ECO:0000256" key="11">
    <source>
        <dbReference type="ARBA" id="ARBA00023098"/>
    </source>
</evidence>
<evidence type="ECO:0000259" key="15">
    <source>
        <dbReference type="Pfam" id="PF04116"/>
    </source>
</evidence>
<evidence type="ECO:0000256" key="8">
    <source>
        <dbReference type="ARBA" id="ARBA00022833"/>
    </source>
</evidence>
<name>A0A1U9KMI3_9PROT</name>
<evidence type="ECO:0000256" key="6">
    <source>
        <dbReference type="ARBA" id="ARBA00022824"/>
    </source>
</evidence>
<keyword evidence="10" id="KW-0560">Oxidoreductase</keyword>
<feature type="domain" description="Fatty acid hydroxylase" evidence="15">
    <location>
        <begin position="50"/>
        <end position="187"/>
    </location>
</feature>
<organism evidence="16 17">
    <name type="scientific">Neoasaia chiangmaiensis</name>
    <dbReference type="NCBI Taxonomy" id="320497"/>
    <lineage>
        <taxon>Bacteria</taxon>
        <taxon>Pseudomonadati</taxon>
        <taxon>Pseudomonadota</taxon>
        <taxon>Alphaproteobacteria</taxon>
        <taxon>Acetobacterales</taxon>
        <taxon>Acetobacteraceae</taxon>
        <taxon>Neoasaia</taxon>
    </lineage>
</organism>
<comment type="cofactor">
    <cofactor evidence="1">
        <name>Zn(2+)</name>
        <dbReference type="ChEBI" id="CHEBI:29105"/>
    </cofactor>
</comment>
<dbReference type="PANTHER" id="PTHR12863:SF1">
    <property type="entry name" value="FATTY ACID 2-HYDROXYLASE"/>
    <property type="match status" value="1"/>
</dbReference>
<evidence type="ECO:0000256" key="3">
    <source>
        <dbReference type="ARBA" id="ARBA00022516"/>
    </source>
</evidence>
<dbReference type="GO" id="GO:0080132">
    <property type="term" value="F:fatty acid 2-hydroxylase activity"/>
    <property type="evidence" value="ECO:0007669"/>
    <property type="project" value="InterPro"/>
</dbReference>
<dbReference type="STRING" id="320497.A0U93_02485"/>
<dbReference type="GO" id="GO:0016020">
    <property type="term" value="C:membrane"/>
    <property type="evidence" value="ECO:0007669"/>
    <property type="project" value="InterPro"/>
</dbReference>
<reference evidence="16 17" key="1">
    <citation type="submission" date="2016-03" db="EMBL/GenBank/DDBJ databases">
        <title>Acetic acid bacteria sequencing.</title>
        <authorList>
            <person name="Brandt J."/>
            <person name="Jakob F."/>
            <person name="Vogel R.F."/>
        </authorList>
    </citation>
    <scope>NUCLEOTIDE SEQUENCE [LARGE SCALE GENOMIC DNA]</scope>
    <source>
        <strain evidence="16 17">NBRC 101099</strain>
    </source>
</reference>
<evidence type="ECO:0000313" key="17">
    <source>
        <dbReference type="Proteomes" id="UP000188604"/>
    </source>
</evidence>
<evidence type="ECO:0000256" key="12">
    <source>
        <dbReference type="ARBA" id="ARBA00023136"/>
    </source>
</evidence>
<dbReference type="PANTHER" id="PTHR12863">
    <property type="entry name" value="FATTY ACID HYDROXYLASE"/>
    <property type="match status" value="1"/>
</dbReference>
<comment type="subcellular location">
    <subcellularLocation>
        <location evidence="2">Endoplasmic reticulum membrane</location>
        <topology evidence="2">Multi-pass membrane protein</topology>
    </subcellularLocation>
</comment>
<sequence length="194" mass="22554">MSVRLFHNALLERMTFMPMSWFLSVWSVLLAVVAWQCGSLPILQAIALAVSGFVLWTLIEYLAHRFLFHLDLKSKWGQQFIFLIHGNHHADPNDRMRNMMPLIVTIPIAALIWFALIRVLGPSGNAAFLGFVSGYFTYDLVHYAGHQSRSRNRILTYLRRHHLKHHFAVPEHNFAITAVFWDRLFGTQAPHHRR</sequence>
<dbReference type="Pfam" id="PF04116">
    <property type="entry name" value="FA_hydroxylase"/>
    <property type="match status" value="1"/>
</dbReference>
<keyword evidence="13" id="KW-0275">Fatty acid biosynthesis</keyword>
<keyword evidence="7" id="KW-0276">Fatty acid metabolism</keyword>
<keyword evidence="8" id="KW-0862">Zinc</keyword>
<keyword evidence="12 14" id="KW-0472">Membrane</keyword>